<organism evidence="1">
    <name type="scientific">uncultured Armatimonadetes bacterium</name>
    <dbReference type="NCBI Taxonomy" id="157466"/>
    <lineage>
        <taxon>Bacteria</taxon>
        <taxon>Bacillati</taxon>
        <taxon>Armatimonadota</taxon>
        <taxon>environmental samples</taxon>
    </lineage>
</organism>
<gene>
    <name evidence="1" type="ORF">AVDCRST_MAG63-3308</name>
</gene>
<dbReference type="EMBL" id="CADCTO010000437">
    <property type="protein sequence ID" value="CAA9277290.1"/>
    <property type="molecule type" value="Genomic_DNA"/>
</dbReference>
<sequence>MDHQYFIRTDVGGSRMVRNVNPEWADVVNSVAALVRNAMNRGVRTVIEVERVEAGNRSGGTTVLRVEVSDRHESAADGA</sequence>
<dbReference type="AlphaFoldDB" id="A0A6J4JDA8"/>
<proteinExistence type="predicted"/>
<accession>A0A6J4JDA8</accession>
<protein>
    <submittedName>
        <fullName evidence="1">Uncharacterized protein</fullName>
    </submittedName>
</protein>
<reference evidence="1" key="1">
    <citation type="submission" date="2020-02" db="EMBL/GenBank/DDBJ databases">
        <authorList>
            <person name="Meier V. D."/>
        </authorList>
    </citation>
    <scope>NUCLEOTIDE SEQUENCE</scope>
    <source>
        <strain evidence="1">AVDCRST_MAG63</strain>
    </source>
</reference>
<name>A0A6J4JDA8_9BACT</name>
<evidence type="ECO:0000313" key="1">
    <source>
        <dbReference type="EMBL" id="CAA9277290.1"/>
    </source>
</evidence>